<organism evidence="2 3">
    <name type="scientific">Leptosphaeria maculans (strain JN3 / isolate v23.1.3 / race Av1-4-5-6-7-8)</name>
    <name type="common">Blackleg fungus</name>
    <name type="synonym">Phoma lingam</name>
    <dbReference type="NCBI Taxonomy" id="985895"/>
    <lineage>
        <taxon>Eukaryota</taxon>
        <taxon>Fungi</taxon>
        <taxon>Dikarya</taxon>
        <taxon>Ascomycota</taxon>
        <taxon>Pezizomycotina</taxon>
        <taxon>Dothideomycetes</taxon>
        <taxon>Pleosporomycetidae</taxon>
        <taxon>Pleosporales</taxon>
        <taxon>Pleosporineae</taxon>
        <taxon>Leptosphaeriaceae</taxon>
        <taxon>Plenodomus</taxon>
        <taxon>Plenodomus lingam/Leptosphaeria maculans species complex</taxon>
    </lineage>
</organism>
<dbReference type="RefSeq" id="XP_003845799.1">
    <property type="nucleotide sequence ID" value="XM_003845751.1"/>
</dbReference>
<reference evidence="3" key="1">
    <citation type="journal article" date="2011" name="Nat. Commun.">
        <title>Effector diversification within compartments of the Leptosphaeria maculans genome affected by Repeat-Induced Point mutations.</title>
        <authorList>
            <person name="Rouxel T."/>
            <person name="Grandaubert J."/>
            <person name="Hane J.K."/>
            <person name="Hoede C."/>
            <person name="van de Wouw A.P."/>
            <person name="Couloux A."/>
            <person name="Dominguez V."/>
            <person name="Anthouard V."/>
            <person name="Bally P."/>
            <person name="Bourras S."/>
            <person name="Cozijnsen A.J."/>
            <person name="Ciuffetti L.M."/>
            <person name="Degrave A."/>
            <person name="Dilmaghani A."/>
            <person name="Duret L."/>
            <person name="Fudal I."/>
            <person name="Goodwin S.B."/>
            <person name="Gout L."/>
            <person name="Glaser N."/>
            <person name="Linglin J."/>
            <person name="Kema G.H.J."/>
            <person name="Lapalu N."/>
            <person name="Lawrence C.B."/>
            <person name="May K."/>
            <person name="Meyer M."/>
            <person name="Ollivier B."/>
            <person name="Poulain J."/>
            <person name="Schoch C.L."/>
            <person name="Simon A."/>
            <person name="Spatafora J.W."/>
            <person name="Stachowiak A."/>
            <person name="Turgeon B.G."/>
            <person name="Tyler B.M."/>
            <person name="Vincent D."/>
            <person name="Weissenbach J."/>
            <person name="Amselem J."/>
            <person name="Quesneville H."/>
            <person name="Oliver R.P."/>
            <person name="Wincker P."/>
            <person name="Balesdent M.-H."/>
            <person name="Howlett B.J."/>
        </authorList>
    </citation>
    <scope>NUCLEOTIDE SEQUENCE [LARGE SCALE GENOMIC DNA]</scope>
    <source>
        <strain evidence="3">JN3 / isolate v23.1.3 / race Av1-4-5-6-7-8</strain>
    </source>
</reference>
<name>E5ACW8_LEPMJ</name>
<dbReference type="AlphaFoldDB" id="E5ACW8"/>
<keyword evidence="3" id="KW-1185">Reference proteome</keyword>
<evidence type="ECO:0000256" key="1">
    <source>
        <dbReference type="SAM" id="SignalP"/>
    </source>
</evidence>
<dbReference type="OrthoDB" id="3773432at2759"/>
<evidence type="ECO:0000313" key="2">
    <source>
        <dbReference type="EMBL" id="CBY02320.1"/>
    </source>
</evidence>
<keyword evidence="1" id="KW-0732">Signal</keyword>
<feature type="chain" id="PRO_5003192585" evidence="1">
    <location>
        <begin position="21"/>
        <end position="282"/>
    </location>
</feature>
<proteinExistence type="predicted"/>
<protein>
    <submittedName>
        <fullName evidence="2">Predicted protein</fullName>
    </submittedName>
</protein>
<accession>E5ACW8</accession>
<feature type="signal peptide" evidence="1">
    <location>
        <begin position="1"/>
        <end position="20"/>
    </location>
</feature>
<dbReference type="HOGENOM" id="CLU_987191_0_0_1"/>
<dbReference type="InParanoid" id="E5ACW8"/>
<sequence>MVSNSRLFLLVLAAVPFSFSSFTIRQRDNVPTPALPSSALSTAAQPSSAFTAAAPIPSYGWVSEVGGTYGNVVLRNNCKEQLHLWSVGARLMHGPRTNNSWNAYEDSLMKIIKPNENYTEPFRVTCPPTTNKADVYCQDHDKLRGQGVSIKVSRNTTITDILQLEYALVQNALQSTTHQLIYDVSLLDCADPGVNATITDATATTENQNAKLKVCPGYQNGLSVKFDPDPGATVCPPIQCTGKEEPVCTQIYNFDRTRKGEATMACTKEYKGSMILDLCAGH</sequence>
<gene>
    <name evidence="2" type="ORF">LEMA_P011070.1</name>
</gene>
<dbReference type="eggNOG" id="ENOG502RQ64">
    <property type="taxonomic scope" value="Eukaryota"/>
</dbReference>
<dbReference type="GeneID" id="13289532"/>
<dbReference type="EMBL" id="FP929139">
    <property type="protein sequence ID" value="CBY02320.1"/>
    <property type="molecule type" value="Genomic_DNA"/>
</dbReference>
<evidence type="ECO:0000313" key="3">
    <source>
        <dbReference type="Proteomes" id="UP000002668"/>
    </source>
</evidence>
<dbReference type="Proteomes" id="UP000002668">
    <property type="component" value="Genome"/>
</dbReference>
<dbReference type="VEuPathDB" id="FungiDB:LEMA_P011070.1"/>
<dbReference type="OMA" id="EATMACT"/>